<dbReference type="AlphaFoldDB" id="A3V674"/>
<dbReference type="GO" id="GO:0045333">
    <property type="term" value="P:cellular respiration"/>
    <property type="evidence" value="ECO:0007669"/>
    <property type="project" value="InterPro"/>
</dbReference>
<reference evidence="3 4" key="1">
    <citation type="submission" date="2006-01" db="EMBL/GenBank/DDBJ databases">
        <authorList>
            <person name="Hagstrom A."/>
            <person name="Ferriera S."/>
            <person name="Johnson J."/>
            <person name="Kravitz S."/>
            <person name="Halpern A."/>
            <person name="Remington K."/>
            <person name="Beeson K."/>
            <person name="Tran B."/>
            <person name="Rogers Y.-H."/>
            <person name="Friedman R."/>
            <person name="Venter J.C."/>
        </authorList>
    </citation>
    <scope>NUCLEOTIDE SEQUENCE [LARGE SCALE GENOMIC DNA]</scope>
    <source>
        <strain evidence="3 4">SKA53</strain>
    </source>
</reference>
<name>A3V674_9RHOB</name>
<accession>A3V674</accession>
<dbReference type="EMBL" id="AAMS01000005">
    <property type="protein sequence ID" value="EAQ06398.1"/>
    <property type="molecule type" value="Genomic_DNA"/>
</dbReference>
<dbReference type="PANTHER" id="PTHR12901">
    <property type="entry name" value="SPERM PROTEIN HOMOLOG"/>
    <property type="match status" value="1"/>
</dbReference>
<dbReference type="GO" id="GO:0048039">
    <property type="term" value="F:ubiquinone binding"/>
    <property type="evidence" value="ECO:0007669"/>
    <property type="project" value="InterPro"/>
</dbReference>
<comment type="similarity">
    <text evidence="1">Belongs to the ribosome association toxin RatA family.</text>
</comment>
<dbReference type="PANTHER" id="PTHR12901:SF10">
    <property type="entry name" value="COENZYME Q-BINDING PROTEIN COQ10, MITOCHONDRIAL"/>
    <property type="match status" value="1"/>
</dbReference>
<dbReference type="Proteomes" id="UP000004507">
    <property type="component" value="Unassembled WGS sequence"/>
</dbReference>
<evidence type="ECO:0000256" key="1">
    <source>
        <dbReference type="ARBA" id="ARBA00008918"/>
    </source>
</evidence>
<dbReference type="SUPFAM" id="SSF55961">
    <property type="entry name" value="Bet v1-like"/>
    <property type="match status" value="1"/>
</dbReference>
<dbReference type="Pfam" id="PF03364">
    <property type="entry name" value="Polyketide_cyc"/>
    <property type="match status" value="1"/>
</dbReference>
<evidence type="ECO:0000313" key="3">
    <source>
        <dbReference type="EMBL" id="EAQ06398.1"/>
    </source>
</evidence>
<dbReference type="eggNOG" id="COG2867">
    <property type="taxonomic scope" value="Bacteria"/>
</dbReference>
<dbReference type="Gene3D" id="3.30.530.20">
    <property type="match status" value="1"/>
</dbReference>
<evidence type="ECO:0000313" key="4">
    <source>
        <dbReference type="Proteomes" id="UP000004507"/>
    </source>
</evidence>
<evidence type="ECO:0000259" key="2">
    <source>
        <dbReference type="Pfam" id="PF03364"/>
    </source>
</evidence>
<keyword evidence="4" id="KW-1185">Reference proteome</keyword>
<feature type="domain" description="Coenzyme Q-binding protein COQ10 START" evidence="2">
    <location>
        <begin position="43"/>
        <end position="171"/>
    </location>
</feature>
<proteinExistence type="inferred from homology"/>
<protein>
    <submittedName>
        <fullName evidence="3">Aromatic-rich family protein</fullName>
    </submittedName>
</protein>
<organism evidence="3 4">
    <name type="scientific">Yoonia vestfoldensis SKA53</name>
    <dbReference type="NCBI Taxonomy" id="314232"/>
    <lineage>
        <taxon>Bacteria</taxon>
        <taxon>Pseudomonadati</taxon>
        <taxon>Pseudomonadota</taxon>
        <taxon>Alphaproteobacteria</taxon>
        <taxon>Rhodobacterales</taxon>
        <taxon>Paracoccaceae</taxon>
        <taxon>Yoonia</taxon>
    </lineage>
</organism>
<gene>
    <name evidence="3" type="ORF">SKA53_04903</name>
</gene>
<dbReference type="InterPro" id="IPR044996">
    <property type="entry name" value="COQ10-like"/>
</dbReference>
<dbReference type="STRING" id="314232.SKA53_04903"/>
<sequence>MQAATIHTVALWSKALETGGVLADIAHERGQTMPQHSETRVLPFSADQMYALVGDVAHYPKFLPWTAAARIRDTKDHGDHLVMLADLVISFKVFRETFGSKVTLWPATKRIDTAYLDGPFKHMESQWNFRDVEGGCEVSFFVDFEFRNRLLQGAAGMFFNEAMQRIVRAFERRAQELYGVSAANNAPSA</sequence>
<comment type="caution">
    <text evidence="3">The sequence shown here is derived from an EMBL/GenBank/DDBJ whole genome shotgun (WGS) entry which is preliminary data.</text>
</comment>
<dbReference type="CDD" id="cd07813">
    <property type="entry name" value="COQ10p_like"/>
    <property type="match status" value="1"/>
</dbReference>
<dbReference type="InterPro" id="IPR023393">
    <property type="entry name" value="START-like_dom_sf"/>
</dbReference>
<dbReference type="InterPro" id="IPR005031">
    <property type="entry name" value="COQ10_START"/>
</dbReference>
<dbReference type="HOGENOM" id="CLU_079653_3_0_5"/>